<evidence type="ECO:0000313" key="1">
    <source>
        <dbReference type="EMBL" id="WMT13379.1"/>
    </source>
</evidence>
<name>A0ABY9PLH5_SERFO</name>
<protein>
    <submittedName>
        <fullName evidence="1">Uncharacterized protein</fullName>
    </submittedName>
</protein>
<sequence length="79" mass="9478">MNPVFHPTLLIVKERAAGAGEKEDTMCTLFIQYLMYLKWAGKYYVYVFRWYLFFSSYRLKKDRNREIMIFEGGKRAGGY</sequence>
<dbReference type="EMBL" id="CP133586">
    <property type="protein sequence ID" value="WMT13379.1"/>
    <property type="molecule type" value="Genomic_DNA"/>
</dbReference>
<reference evidence="1 2" key="1">
    <citation type="submission" date="2023-08" db="EMBL/GenBank/DDBJ databases">
        <title>Complete Genome and Methylome dissection of Serratia fonticola NEB369.</title>
        <authorList>
            <person name="Fomenkov A."/>
            <person name="Roberts R.D."/>
        </authorList>
    </citation>
    <scope>NUCLEOTIDE SEQUENCE [LARGE SCALE GENOMIC DNA]</scope>
    <source>
        <strain evidence="1 2">NEB369</strain>
    </source>
</reference>
<dbReference type="Proteomes" id="UP001235341">
    <property type="component" value="Chromosome"/>
</dbReference>
<gene>
    <name evidence="1" type="ORF">RFB13_19375</name>
</gene>
<keyword evidence="2" id="KW-1185">Reference proteome</keyword>
<evidence type="ECO:0000313" key="2">
    <source>
        <dbReference type="Proteomes" id="UP001235341"/>
    </source>
</evidence>
<organism evidence="1 2">
    <name type="scientific">Serratia fonticola</name>
    <dbReference type="NCBI Taxonomy" id="47917"/>
    <lineage>
        <taxon>Bacteria</taxon>
        <taxon>Pseudomonadati</taxon>
        <taxon>Pseudomonadota</taxon>
        <taxon>Gammaproteobacteria</taxon>
        <taxon>Enterobacterales</taxon>
        <taxon>Yersiniaceae</taxon>
        <taxon>Serratia</taxon>
    </lineage>
</organism>
<proteinExistence type="predicted"/>
<dbReference type="RefSeq" id="WP_309205142.1">
    <property type="nucleotide sequence ID" value="NZ_CP133586.1"/>
</dbReference>
<accession>A0ABY9PLH5</accession>